<evidence type="ECO:0000313" key="3">
    <source>
        <dbReference type="Proteomes" id="UP000006514"/>
    </source>
</evidence>
<accession>J0D5J0</accession>
<dbReference type="InParanoid" id="J0D5J0"/>
<proteinExistence type="predicted"/>
<keyword evidence="3" id="KW-1185">Reference proteome</keyword>
<name>J0D5J0_AURST</name>
<organism evidence="2 3">
    <name type="scientific">Auricularia subglabra (strain TFB-10046 / SS5)</name>
    <name type="common">White-rot fungus</name>
    <name type="synonym">Auricularia delicata (strain TFB10046)</name>
    <dbReference type="NCBI Taxonomy" id="717982"/>
    <lineage>
        <taxon>Eukaryota</taxon>
        <taxon>Fungi</taxon>
        <taxon>Dikarya</taxon>
        <taxon>Basidiomycota</taxon>
        <taxon>Agaricomycotina</taxon>
        <taxon>Agaricomycetes</taxon>
        <taxon>Auriculariales</taxon>
        <taxon>Auriculariaceae</taxon>
        <taxon>Auricularia</taxon>
    </lineage>
</organism>
<dbReference type="EMBL" id="JH688019">
    <property type="protein sequence ID" value="EJD34031.1"/>
    <property type="molecule type" value="Genomic_DNA"/>
</dbReference>
<evidence type="ECO:0000313" key="2">
    <source>
        <dbReference type="EMBL" id="EJD34031.1"/>
    </source>
</evidence>
<evidence type="ECO:0000256" key="1">
    <source>
        <dbReference type="SAM" id="MobiDB-lite"/>
    </source>
</evidence>
<reference evidence="3" key="1">
    <citation type="journal article" date="2012" name="Science">
        <title>The Paleozoic origin of enzymatic lignin decomposition reconstructed from 31 fungal genomes.</title>
        <authorList>
            <person name="Floudas D."/>
            <person name="Binder M."/>
            <person name="Riley R."/>
            <person name="Barry K."/>
            <person name="Blanchette R.A."/>
            <person name="Henrissat B."/>
            <person name="Martinez A.T."/>
            <person name="Otillar R."/>
            <person name="Spatafora J.W."/>
            <person name="Yadav J.S."/>
            <person name="Aerts A."/>
            <person name="Benoit I."/>
            <person name="Boyd A."/>
            <person name="Carlson A."/>
            <person name="Copeland A."/>
            <person name="Coutinho P.M."/>
            <person name="de Vries R.P."/>
            <person name="Ferreira P."/>
            <person name="Findley K."/>
            <person name="Foster B."/>
            <person name="Gaskell J."/>
            <person name="Glotzer D."/>
            <person name="Gorecki P."/>
            <person name="Heitman J."/>
            <person name="Hesse C."/>
            <person name="Hori C."/>
            <person name="Igarashi K."/>
            <person name="Jurgens J.A."/>
            <person name="Kallen N."/>
            <person name="Kersten P."/>
            <person name="Kohler A."/>
            <person name="Kuees U."/>
            <person name="Kumar T.K.A."/>
            <person name="Kuo A."/>
            <person name="LaButti K."/>
            <person name="Larrondo L.F."/>
            <person name="Lindquist E."/>
            <person name="Ling A."/>
            <person name="Lombard V."/>
            <person name="Lucas S."/>
            <person name="Lundell T."/>
            <person name="Martin R."/>
            <person name="McLaughlin D.J."/>
            <person name="Morgenstern I."/>
            <person name="Morin E."/>
            <person name="Murat C."/>
            <person name="Nagy L.G."/>
            <person name="Nolan M."/>
            <person name="Ohm R.A."/>
            <person name="Patyshakuliyeva A."/>
            <person name="Rokas A."/>
            <person name="Ruiz-Duenas F.J."/>
            <person name="Sabat G."/>
            <person name="Salamov A."/>
            <person name="Samejima M."/>
            <person name="Schmutz J."/>
            <person name="Slot J.C."/>
            <person name="St John F."/>
            <person name="Stenlid J."/>
            <person name="Sun H."/>
            <person name="Sun S."/>
            <person name="Syed K."/>
            <person name="Tsang A."/>
            <person name="Wiebenga A."/>
            <person name="Young D."/>
            <person name="Pisabarro A."/>
            <person name="Eastwood D.C."/>
            <person name="Martin F."/>
            <person name="Cullen D."/>
            <person name="Grigoriev I.V."/>
            <person name="Hibbett D.S."/>
        </authorList>
    </citation>
    <scope>NUCLEOTIDE SEQUENCE [LARGE SCALE GENOMIC DNA]</scope>
    <source>
        <strain evidence="3">TFB10046</strain>
    </source>
</reference>
<dbReference type="KEGG" id="adl:AURDEDRAFT_131378"/>
<gene>
    <name evidence="2" type="ORF">AURDEDRAFT_131378</name>
</gene>
<dbReference type="Proteomes" id="UP000006514">
    <property type="component" value="Unassembled WGS sequence"/>
</dbReference>
<dbReference type="AlphaFoldDB" id="J0D5J0"/>
<sequence>MNGLYTYNREPSPRETAAEKLRARVRLVGDPVVIKLKDINDKVDWVRGGFVEFNAISLCGLPDEIYRNATVYRIEVLACSIMNMNAAPKWRVLNPATMDLDGDDQPPVLSGDCQHRCLKWVAPARVCNSHRPGEPLQGGSCGADERPPVNGAACHCGVALMESWLARGSTPPRAGFSVRVDPSLKRPLFANLRSRLLPSHVDHPPLSEQAIAEYLISDQRAHRLDLARTFHIATPPAHTHVRSAIHPHPRPDSNKMNANQPAQHHGPPAYQQNPPTLGQADADERARCRRIGRQVSIEFTNIHDYTVFLRGGFIDHGFVTMASLPLGVRLLAQTLRVEVFAGHNLNAGAQWKWTPLNGPHGGVPLWVGDAPVIRVRMAAA</sequence>
<feature type="compositionally biased region" description="Basic residues" evidence="1">
    <location>
        <begin position="239"/>
        <end position="248"/>
    </location>
</feature>
<protein>
    <submittedName>
        <fullName evidence="2">Uncharacterized protein</fullName>
    </submittedName>
</protein>
<feature type="region of interest" description="Disordered" evidence="1">
    <location>
        <begin position="237"/>
        <end position="283"/>
    </location>
</feature>